<dbReference type="InterPro" id="IPR004090">
    <property type="entry name" value="Chemotax_Me-accpt_rcpt"/>
</dbReference>
<dbReference type="AlphaFoldDB" id="A0A1W0CTV0"/>
<evidence type="ECO:0000256" key="2">
    <source>
        <dbReference type="ARBA" id="ARBA00023224"/>
    </source>
</evidence>
<evidence type="ECO:0008006" key="10">
    <source>
        <dbReference type="Google" id="ProtNLM"/>
    </source>
</evidence>
<dbReference type="Pfam" id="PF12729">
    <property type="entry name" value="4HB_MCP_1"/>
    <property type="match status" value="1"/>
</dbReference>
<reference evidence="8 9" key="1">
    <citation type="submission" date="2017-02" db="EMBL/GenBank/DDBJ databases">
        <title>Chromobacterium haemolyticum H5244.</title>
        <authorList>
            <person name="Gulvik C.A."/>
        </authorList>
    </citation>
    <scope>NUCLEOTIDE SEQUENCE [LARGE SCALE GENOMIC DNA]</scope>
    <source>
        <strain evidence="8 9">H5244</strain>
    </source>
</reference>
<dbReference type="PANTHER" id="PTHR32089">
    <property type="entry name" value="METHYL-ACCEPTING CHEMOTAXIS PROTEIN MCPB"/>
    <property type="match status" value="1"/>
</dbReference>
<keyword evidence="5" id="KW-1133">Transmembrane helix</keyword>
<accession>A0A1W0CTV0</accession>
<organism evidence="8 9">
    <name type="scientific">Chromobacterium haemolyticum</name>
    <dbReference type="NCBI Taxonomy" id="394935"/>
    <lineage>
        <taxon>Bacteria</taxon>
        <taxon>Pseudomonadati</taxon>
        <taxon>Pseudomonadota</taxon>
        <taxon>Betaproteobacteria</taxon>
        <taxon>Neisseriales</taxon>
        <taxon>Chromobacteriaceae</taxon>
        <taxon>Chromobacterium</taxon>
    </lineage>
</organism>
<dbReference type="PANTHER" id="PTHR32089:SF112">
    <property type="entry name" value="LYSOZYME-LIKE PROTEIN-RELATED"/>
    <property type="match status" value="1"/>
</dbReference>
<evidence type="ECO:0000259" key="6">
    <source>
        <dbReference type="PROSITE" id="PS50111"/>
    </source>
</evidence>
<dbReference type="Proteomes" id="UP000192721">
    <property type="component" value="Unassembled WGS sequence"/>
</dbReference>
<sequence length="539" mass="58296">MSISQRLLLTLAVALLGLFVVGGFGLLQLHRANERFDYLQINSFPSIQTLDQALQAQTDMRVLTYLHGISEDAKVKADIEASIAELDKQMDTALERYQKELVSDDEDRRLIEKDRADIRVYRQQRDSVFKISREQPPEITRKELVNGPLLPVAKAVVKDIKDHIDYNYKLAKQLSADNAVAYEQAFVSSLVAIVAALILSGALGIALFRSIRSSLNQIGETLDQVSASKDFRLRAQVLRKDEIGRTAAAFNRLLEDLQHSFRGIRDNISEIDKATSGLAANTNQIARSSEVQSESAGAMAAAVEQMTVSINHVASNAVEARTQAQQAGSMANEGGQVISATVLGISEVAGAISDASHRIGQLKEDSATIASVMGVIKDIADQTNLLALNAAIEAARAGETGRGFAVVADEVRKLAERTASSTTEIATIINKMQSSTLEAVQSMEKVVEQVHQETDNAREASNVIEKIQDSSGQAMELVKDISGSINEQSSASNTIAQKVEQIAQMAEENASASSASADAAEQLQQQAKNILDTVTQYQV</sequence>
<dbReference type="EMBL" id="MUKV01000016">
    <property type="protein sequence ID" value="OQS38217.1"/>
    <property type="molecule type" value="Genomic_DNA"/>
</dbReference>
<dbReference type="Gene3D" id="1.10.287.950">
    <property type="entry name" value="Methyl-accepting chemotaxis protein"/>
    <property type="match status" value="1"/>
</dbReference>
<dbReference type="CDD" id="cd06225">
    <property type="entry name" value="HAMP"/>
    <property type="match status" value="1"/>
</dbReference>
<dbReference type="PROSITE" id="PS50885">
    <property type="entry name" value="HAMP"/>
    <property type="match status" value="1"/>
</dbReference>
<dbReference type="Pfam" id="PF00015">
    <property type="entry name" value="MCPsignal"/>
    <property type="match status" value="1"/>
</dbReference>
<dbReference type="GO" id="GO:0006935">
    <property type="term" value="P:chemotaxis"/>
    <property type="evidence" value="ECO:0007669"/>
    <property type="project" value="InterPro"/>
</dbReference>
<dbReference type="InterPro" id="IPR004089">
    <property type="entry name" value="MCPsignal_dom"/>
</dbReference>
<dbReference type="GO" id="GO:0007165">
    <property type="term" value="P:signal transduction"/>
    <property type="evidence" value="ECO:0007669"/>
    <property type="project" value="UniProtKB-KW"/>
</dbReference>
<proteinExistence type="inferred from homology"/>
<feature type="domain" description="Methyl-accepting transducer" evidence="6">
    <location>
        <begin position="267"/>
        <end position="503"/>
    </location>
</feature>
<keyword evidence="5" id="KW-0472">Membrane</keyword>
<dbReference type="GO" id="GO:0016020">
    <property type="term" value="C:membrane"/>
    <property type="evidence" value="ECO:0007669"/>
    <property type="project" value="UniProtKB-SubCell"/>
</dbReference>
<dbReference type="InterPro" id="IPR024478">
    <property type="entry name" value="HlyB_4HB_MCP"/>
</dbReference>
<dbReference type="CDD" id="cd11386">
    <property type="entry name" value="MCP_signal"/>
    <property type="match status" value="1"/>
</dbReference>
<feature type="transmembrane region" description="Helical" evidence="5">
    <location>
        <begin position="185"/>
        <end position="208"/>
    </location>
</feature>
<dbReference type="FunFam" id="1.10.287.950:FF:000001">
    <property type="entry name" value="Methyl-accepting chemotaxis sensory transducer"/>
    <property type="match status" value="1"/>
</dbReference>
<comment type="similarity">
    <text evidence="3">Belongs to the methyl-accepting chemotaxis (MCP) protein family.</text>
</comment>
<dbReference type="InterPro" id="IPR003660">
    <property type="entry name" value="HAMP_dom"/>
</dbReference>
<evidence type="ECO:0000256" key="3">
    <source>
        <dbReference type="ARBA" id="ARBA00029447"/>
    </source>
</evidence>
<keyword evidence="2 4" id="KW-0807">Transducer</keyword>
<protein>
    <recommendedName>
        <fullName evidence="10">Methyl-accepting chemotaxis protein</fullName>
    </recommendedName>
</protein>
<keyword evidence="5" id="KW-0812">Transmembrane</keyword>
<evidence type="ECO:0000259" key="7">
    <source>
        <dbReference type="PROSITE" id="PS50885"/>
    </source>
</evidence>
<dbReference type="SMART" id="SM00304">
    <property type="entry name" value="HAMP"/>
    <property type="match status" value="1"/>
</dbReference>
<dbReference type="SUPFAM" id="SSF58104">
    <property type="entry name" value="Methyl-accepting chemotaxis protein (MCP) signaling domain"/>
    <property type="match status" value="1"/>
</dbReference>
<evidence type="ECO:0000256" key="1">
    <source>
        <dbReference type="ARBA" id="ARBA00004370"/>
    </source>
</evidence>
<evidence type="ECO:0000256" key="5">
    <source>
        <dbReference type="SAM" id="Phobius"/>
    </source>
</evidence>
<dbReference type="PROSITE" id="PS50111">
    <property type="entry name" value="CHEMOTAXIS_TRANSDUC_2"/>
    <property type="match status" value="1"/>
</dbReference>
<evidence type="ECO:0000313" key="8">
    <source>
        <dbReference type="EMBL" id="OQS38217.1"/>
    </source>
</evidence>
<evidence type="ECO:0000256" key="4">
    <source>
        <dbReference type="PROSITE-ProRule" id="PRU00284"/>
    </source>
</evidence>
<name>A0A1W0CTV0_9NEIS</name>
<dbReference type="Pfam" id="PF00672">
    <property type="entry name" value="HAMP"/>
    <property type="match status" value="1"/>
</dbReference>
<dbReference type="SMART" id="SM00283">
    <property type="entry name" value="MA"/>
    <property type="match status" value="1"/>
</dbReference>
<dbReference type="GO" id="GO:0004888">
    <property type="term" value="F:transmembrane signaling receptor activity"/>
    <property type="evidence" value="ECO:0007669"/>
    <property type="project" value="InterPro"/>
</dbReference>
<feature type="domain" description="HAMP" evidence="7">
    <location>
        <begin position="209"/>
        <end position="262"/>
    </location>
</feature>
<dbReference type="PRINTS" id="PR00260">
    <property type="entry name" value="CHEMTRNSDUCR"/>
</dbReference>
<dbReference type="RefSeq" id="WP_081555788.1">
    <property type="nucleotide sequence ID" value="NZ_MUKV01000016.1"/>
</dbReference>
<comment type="subcellular location">
    <subcellularLocation>
        <location evidence="1">Membrane</location>
    </subcellularLocation>
</comment>
<gene>
    <name evidence="8" type="ORF">B0T45_13230</name>
</gene>
<comment type="caution">
    <text evidence="8">The sequence shown here is derived from an EMBL/GenBank/DDBJ whole genome shotgun (WGS) entry which is preliminary data.</text>
</comment>
<evidence type="ECO:0000313" key="9">
    <source>
        <dbReference type="Proteomes" id="UP000192721"/>
    </source>
</evidence>